<feature type="transmembrane region" description="Helical" evidence="1">
    <location>
        <begin position="39"/>
        <end position="62"/>
    </location>
</feature>
<gene>
    <name evidence="2" type="ORF">GDO81_003743</name>
</gene>
<organism evidence="2 3">
    <name type="scientific">Engystomops pustulosus</name>
    <name type="common">Tungara frog</name>
    <name type="synonym">Physalaemus pustulosus</name>
    <dbReference type="NCBI Taxonomy" id="76066"/>
    <lineage>
        <taxon>Eukaryota</taxon>
        <taxon>Metazoa</taxon>
        <taxon>Chordata</taxon>
        <taxon>Craniata</taxon>
        <taxon>Vertebrata</taxon>
        <taxon>Euteleostomi</taxon>
        <taxon>Amphibia</taxon>
        <taxon>Batrachia</taxon>
        <taxon>Anura</taxon>
        <taxon>Neobatrachia</taxon>
        <taxon>Hyloidea</taxon>
        <taxon>Leptodactylidae</taxon>
        <taxon>Leiuperinae</taxon>
        <taxon>Engystomops</taxon>
    </lineage>
</organism>
<evidence type="ECO:0000313" key="3">
    <source>
        <dbReference type="Proteomes" id="UP000824782"/>
    </source>
</evidence>
<reference evidence="2" key="1">
    <citation type="thesis" date="2020" institute="ProQuest LLC" country="789 East Eisenhower Parkway, Ann Arbor, MI, USA">
        <title>Comparative Genomics and Chromosome Evolution.</title>
        <authorList>
            <person name="Mudd A.B."/>
        </authorList>
    </citation>
    <scope>NUCLEOTIDE SEQUENCE</scope>
    <source>
        <strain evidence="2">237g6f4</strain>
        <tissue evidence="2">Blood</tissue>
    </source>
</reference>
<dbReference type="AlphaFoldDB" id="A0AAV7A6L0"/>
<protein>
    <submittedName>
        <fullName evidence="2">Uncharacterized protein</fullName>
    </submittedName>
</protein>
<evidence type="ECO:0000256" key="1">
    <source>
        <dbReference type="SAM" id="Phobius"/>
    </source>
</evidence>
<evidence type="ECO:0000313" key="2">
    <source>
        <dbReference type="EMBL" id="KAG8554273.1"/>
    </source>
</evidence>
<keyword evidence="1" id="KW-1133">Transmembrane helix</keyword>
<keyword evidence="1" id="KW-0472">Membrane</keyword>
<name>A0AAV7A6L0_ENGPU</name>
<keyword evidence="1" id="KW-0812">Transmembrane</keyword>
<dbReference type="EMBL" id="WNYA01000010">
    <property type="protein sequence ID" value="KAG8554273.1"/>
    <property type="molecule type" value="Genomic_DNA"/>
</dbReference>
<comment type="caution">
    <text evidence="2">The sequence shown here is derived from an EMBL/GenBank/DDBJ whole genome shotgun (WGS) entry which is preliminary data.</text>
</comment>
<proteinExistence type="predicted"/>
<accession>A0AAV7A6L0</accession>
<keyword evidence="3" id="KW-1185">Reference proteome</keyword>
<dbReference type="Proteomes" id="UP000824782">
    <property type="component" value="Unassembled WGS sequence"/>
</dbReference>
<sequence>MGHVSVTLRCHQSYGVCIGFPDWSYSLNGIVVSCVGEDYRTLLCIHSILFFASFICSINMFMASSMVGKTSITFNFYLDVVVL</sequence>